<evidence type="ECO:0000256" key="8">
    <source>
        <dbReference type="ARBA" id="ARBA00023163"/>
    </source>
</evidence>
<evidence type="ECO:0000259" key="11">
    <source>
        <dbReference type="PROSITE" id="PS50110"/>
    </source>
</evidence>
<keyword evidence="2 9" id="KW-0963">Cytoplasm</keyword>
<feature type="modified residue" description="4-aspartylphosphate" evidence="10">
    <location>
        <position position="58"/>
    </location>
</feature>
<dbReference type="SUPFAM" id="SSF46785">
    <property type="entry name" value="Winged helix' DNA-binding domain"/>
    <property type="match status" value="1"/>
</dbReference>
<comment type="caution">
    <text evidence="12">The sequence shown here is derived from an EMBL/GenBank/DDBJ whole genome shotgun (WGS) entry which is preliminary data.</text>
</comment>
<evidence type="ECO:0000313" key="13">
    <source>
        <dbReference type="Proteomes" id="UP001527882"/>
    </source>
</evidence>
<evidence type="ECO:0000256" key="7">
    <source>
        <dbReference type="ARBA" id="ARBA00023159"/>
    </source>
</evidence>
<evidence type="ECO:0000256" key="1">
    <source>
        <dbReference type="ARBA" id="ARBA00004496"/>
    </source>
</evidence>
<protein>
    <recommendedName>
        <fullName evidence="9">Transcriptional regulatory protein</fullName>
    </recommendedName>
</protein>
<evidence type="ECO:0000256" key="4">
    <source>
        <dbReference type="ARBA" id="ARBA00023012"/>
    </source>
</evidence>
<dbReference type="PANTHER" id="PTHR45526:SF1">
    <property type="entry name" value="TRANSCRIPTIONAL REGULATORY PROTEIN DCUR-RELATED"/>
    <property type="match status" value="1"/>
</dbReference>
<dbReference type="SUPFAM" id="SSF52172">
    <property type="entry name" value="CheY-like"/>
    <property type="match status" value="1"/>
</dbReference>
<dbReference type="RefSeq" id="WP_269883547.1">
    <property type="nucleotide sequence ID" value="NZ_JAQAGZ010000015.1"/>
</dbReference>
<keyword evidence="7 9" id="KW-0010">Activator</keyword>
<keyword evidence="6 9" id="KW-0238">DNA-binding</keyword>
<proteinExistence type="predicted"/>
<dbReference type="InterPro" id="IPR051271">
    <property type="entry name" value="2C-system_Tx_regulators"/>
</dbReference>
<keyword evidence="13" id="KW-1185">Reference proteome</keyword>
<gene>
    <name evidence="12" type="ORF">O9H85_21860</name>
</gene>
<keyword evidence="8 9" id="KW-0804">Transcription</keyword>
<dbReference type="EMBL" id="JAQAGZ010000015">
    <property type="protein sequence ID" value="MCZ8515017.1"/>
    <property type="molecule type" value="Genomic_DNA"/>
</dbReference>
<dbReference type="PIRSF" id="PIRSF006171">
    <property type="entry name" value="RR_citrat_malat"/>
    <property type="match status" value="1"/>
</dbReference>
<evidence type="ECO:0000256" key="9">
    <source>
        <dbReference type="PIRNR" id="PIRNR006171"/>
    </source>
</evidence>
<dbReference type="Gene3D" id="3.40.50.2300">
    <property type="match status" value="1"/>
</dbReference>
<dbReference type="InterPro" id="IPR024187">
    <property type="entry name" value="Sig_transdc_resp-reg_cit/mal"/>
</dbReference>
<dbReference type="PROSITE" id="PS50110">
    <property type="entry name" value="RESPONSE_REGULATORY"/>
    <property type="match status" value="1"/>
</dbReference>
<evidence type="ECO:0000313" key="12">
    <source>
        <dbReference type="EMBL" id="MCZ8515017.1"/>
    </source>
</evidence>
<name>A0ABT4QDZ7_9BACL</name>
<sequence>MTHSSIRTVIVEDDFMIAKMHGKYIDSQDGYQLVGIVHNYEQALAHVSESKPDLLLLDVYLPDRSGIELLRTIRSNNLPCDIILITASKEHEIVEEGLRLGAIDYLINPFALSQLQNTLNQYALFKKRLSSSTQLNQEFLHELMKLRAPKRSAAPSQKGIDERTLDRIKKCLADQTEYLSADEIAHLAGVGLTTIRNYLTFLAKENIVEELLQYGAIGRPQRLYRLK</sequence>
<accession>A0ABT4QDZ7</accession>
<dbReference type="InterPro" id="IPR011006">
    <property type="entry name" value="CheY-like_superfamily"/>
</dbReference>
<dbReference type="PANTHER" id="PTHR45526">
    <property type="entry name" value="TRANSCRIPTIONAL REGULATORY PROTEIN DPIA"/>
    <property type="match status" value="1"/>
</dbReference>
<evidence type="ECO:0000256" key="3">
    <source>
        <dbReference type="ARBA" id="ARBA00022553"/>
    </source>
</evidence>
<reference evidence="12 13" key="1">
    <citation type="submission" date="2022-12" db="EMBL/GenBank/DDBJ databases">
        <title>Draft genome sequence of Paenibacillus sp. dW9.</title>
        <authorList>
            <person name="Choi E.-W."/>
            <person name="Kim D.-U."/>
        </authorList>
    </citation>
    <scope>NUCLEOTIDE SEQUENCE [LARGE SCALE GENOMIC DNA]</scope>
    <source>
        <strain evidence="13">dW9</strain>
    </source>
</reference>
<dbReference type="Proteomes" id="UP001527882">
    <property type="component" value="Unassembled WGS sequence"/>
</dbReference>
<comment type="subcellular location">
    <subcellularLocation>
        <location evidence="1 9">Cytoplasm</location>
    </subcellularLocation>
</comment>
<dbReference type="SMART" id="SM00448">
    <property type="entry name" value="REC"/>
    <property type="match status" value="1"/>
</dbReference>
<evidence type="ECO:0000256" key="5">
    <source>
        <dbReference type="ARBA" id="ARBA00023015"/>
    </source>
</evidence>
<dbReference type="Pfam" id="PF00072">
    <property type="entry name" value="Response_reg"/>
    <property type="match status" value="1"/>
</dbReference>
<feature type="domain" description="Response regulatory" evidence="11">
    <location>
        <begin position="7"/>
        <end position="123"/>
    </location>
</feature>
<keyword evidence="3 10" id="KW-0597">Phosphoprotein</keyword>
<organism evidence="12 13">
    <name type="scientific">Paenibacillus gyeongsangnamensis</name>
    <dbReference type="NCBI Taxonomy" id="3388067"/>
    <lineage>
        <taxon>Bacteria</taxon>
        <taxon>Bacillati</taxon>
        <taxon>Bacillota</taxon>
        <taxon>Bacilli</taxon>
        <taxon>Bacillales</taxon>
        <taxon>Paenibacillaceae</taxon>
        <taxon>Paenibacillus</taxon>
    </lineage>
</organism>
<dbReference type="InterPro" id="IPR001789">
    <property type="entry name" value="Sig_transdc_resp-reg_receiver"/>
</dbReference>
<dbReference type="InterPro" id="IPR036390">
    <property type="entry name" value="WH_DNA-bd_sf"/>
</dbReference>
<keyword evidence="4 9" id="KW-0902">Two-component regulatory system</keyword>
<evidence type="ECO:0000256" key="10">
    <source>
        <dbReference type="PROSITE-ProRule" id="PRU00169"/>
    </source>
</evidence>
<evidence type="ECO:0000256" key="2">
    <source>
        <dbReference type="ARBA" id="ARBA00022490"/>
    </source>
</evidence>
<evidence type="ECO:0000256" key="6">
    <source>
        <dbReference type="ARBA" id="ARBA00023125"/>
    </source>
</evidence>
<keyword evidence="5 9" id="KW-0805">Transcription regulation</keyword>